<dbReference type="EMBL" id="DTHJ01000047">
    <property type="protein sequence ID" value="HHS62372.1"/>
    <property type="molecule type" value="Genomic_DNA"/>
</dbReference>
<organism evidence="2">
    <name type="scientific">candidate division WOR-3 bacterium</name>
    <dbReference type="NCBI Taxonomy" id="2052148"/>
    <lineage>
        <taxon>Bacteria</taxon>
        <taxon>Bacteria division WOR-3</taxon>
    </lineage>
</organism>
<evidence type="ECO:0000313" key="2">
    <source>
        <dbReference type="EMBL" id="HHS62372.1"/>
    </source>
</evidence>
<accession>A0A7C6AFG6</accession>
<name>A0A7C6AFG6_UNCW3</name>
<comment type="caution">
    <text evidence="2">The sequence shown here is derived from an EMBL/GenBank/DDBJ whole genome shotgun (WGS) entry which is preliminary data.</text>
</comment>
<sequence>MKKLLVLVPVVLFLVGCGGGEKDYWPVTVGNIWNYQQVTNVTAPETTITFTDTMKVEVTKETTLDNNTAVFEVIQSSGTYADTSYWQKTDEYLFWYDDKADTEPDTTLVFPIEEGNSWNVHKDSSYTETMHVIGKESVTVPAGTYDDCWKGMDISTDGTIAETSYVWLAPDIGWVKMTSTEADSNWTATTNIELLNATIK</sequence>
<feature type="domain" description="DUF3108" evidence="1">
    <location>
        <begin position="101"/>
        <end position="179"/>
    </location>
</feature>
<proteinExistence type="predicted"/>
<reference evidence="2" key="1">
    <citation type="journal article" date="2020" name="mSystems">
        <title>Genome- and Community-Level Interaction Insights into Carbon Utilization and Element Cycling Functions of Hydrothermarchaeota in Hydrothermal Sediment.</title>
        <authorList>
            <person name="Zhou Z."/>
            <person name="Liu Y."/>
            <person name="Xu W."/>
            <person name="Pan J."/>
            <person name="Luo Z.H."/>
            <person name="Li M."/>
        </authorList>
    </citation>
    <scope>NUCLEOTIDE SEQUENCE [LARGE SCALE GENOMIC DNA]</scope>
    <source>
        <strain evidence="2">SpSt-783</strain>
    </source>
</reference>
<dbReference type="InterPro" id="IPR049279">
    <property type="entry name" value="DUF3108-like"/>
</dbReference>
<dbReference type="Gene3D" id="2.40.360.20">
    <property type="match status" value="1"/>
</dbReference>
<evidence type="ECO:0000259" key="1">
    <source>
        <dbReference type="Pfam" id="PF21347"/>
    </source>
</evidence>
<dbReference type="Pfam" id="PF21347">
    <property type="entry name" value="DUF3108_like"/>
    <property type="match status" value="1"/>
</dbReference>
<dbReference type="PROSITE" id="PS51257">
    <property type="entry name" value="PROKAR_LIPOPROTEIN"/>
    <property type="match status" value="1"/>
</dbReference>
<dbReference type="AlphaFoldDB" id="A0A7C6AFG6"/>
<protein>
    <recommendedName>
        <fullName evidence="1">DUF3108 domain-containing protein</fullName>
    </recommendedName>
</protein>
<gene>
    <name evidence="2" type="ORF">ENV70_01975</name>
</gene>